<comment type="caution">
    <text evidence="5">The sequence shown here is derived from an EMBL/GenBank/DDBJ whole genome shotgun (WGS) entry which is preliminary data.</text>
</comment>
<evidence type="ECO:0000256" key="3">
    <source>
        <dbReference type="ARBA" id="ARBA00023163"/>
    </source>
</evidence>
<keyword evidence="6" id="KW-1185">Reference proteome</keyword>
<proteinExistence type="predicted"/>
<dbReference type="RefSeq" id="WP_323298320.1">
    <property type="nucleotide sequence ID" value="NZ_JAYFUM010000024.1"/>
</dbReference>
<reference evidence="5 6" key="1">
    <citation type="submission" date="2023-12" db="EMBL/GenBank/DDBJ databases">
        <title>Novel species of the genus Arcicella isolated from rivers.</title>
        <authorList>
            <person name="Lu H."/>
        </authorList>
    </citation>
    <scope>NUCLEOTIDE SEQUENCE [LARGE SCALE GENOMIC DNA]</scope>
    <source>
        <strain evidence="5 6">KCTC 23307</strain>
    </source>
</reference>
<dbReference type="Proteomes" id="UP001302949">
    <property type="component" value="Unassembled WGS sequence"/>
</dbReference>
<dbReference type="EMBL" id="JAYFUM010000024">
    <property type="protein sequence ID" value="MEA5141163.1"/>
    <property type="molecule type" value="Genomic_DNA"/>
</dbReference>
<evidence type="ECO:0000256" key="1">
    <source>
        <dbReference type="ARBA" id="ARBA00022814"/>
    </source>
</evidence>
<dbReference type="SUPFAM" id="SSF82679">
    <property type="entry name" value="N-utilization substance G protein NusG, N-terminal domain"/>
    <property type="match status" value="1"/>
</dbReference>
<keyword evidence="1" id="KW-0889">Transcription antitermination</keyword>
<dbReference type="InterPro" id="IPR036735">
    <property type="entry name" value="NGN_dom_sf"/>
</dbReference>
<dbReference type="Pfam" id="PF02357">
    <property type="entry name" value="NusG"/>
    <property type="match status" value="1"/>
</dbReference>
<evidence type="ECO:0000256" key="2">
    <source>
        <dbReference type="ARBA" id="ARBA00023015"/>
    </source>
</evidence>
<dbReference type="NCBIfam" id="NF033644">
    <property type="entry name" value="antiterm_UpxY"/>
    <property type="match status" value="1"/>
</dbReference>
<name>A0ABU5QEY4_9BACT</name>
<dbReference type="InterPro" id="IPR043425">
    <property type="entry name" value="NusG-like"/>
</dbReference>
<dbReference type="PANTHER" id="PTHR30265">
    <property type="entry name" value="RHO-INTERACTING TRANSCRIPTION TERMINATION FACTOR NUSG"/>
    <property type="match status" value="1"/>
</dbReference>
<evidence type="ECO:0000313" key="6">
    <source>
        <dbReference type="Proteomes" id="UP001302949"/>
    </source>
</evidence>
<dbReference type="Gene3D" id="3.30.70.940">
    <property type="entry name" value="NusG, N-terminal domain"/>
    <property type="match status" value="1"/>
</dbReference>
<accession>A0ABU5QEY4</accession>
<sequence length="164" mass="19094">MPWFVLYTKSNNEKKVAERLSAINIDVYCPTIRTERKWSDRIKVVEVPLFKSFCFVNLDEKDRAKVFTIPGVVRYLFWLNKPAVVQQKEIDTIRELLNSFNHNLIKVETFKINESILINSGVFEGKEAIVLSYQGKKIMVKIDSLDMYISIDLTKSKIQKQSSV</sequence>
<evidence type="ECO:0000259" key="4">
    <source>
        <dbReference type="Pfam" id="PF02357"/>
    </source>
</evidence>
<keyword evidence="3" id="KW-0804">Transcription</keyword>
<dbReference type="CDD" id="cd09895">
    <property type="entry name" value="NGN_SP_UpxY"/>
    <property type="match status" value="1"/>
</dbReference>
<keyword evidence="2" id="KW-0805">Transcription regulation</keyword>
<dbReference type="InterPro" id="IPR006645">
    <property type="entry name" value="NGN-like_dom"/>
</dbReference>
<feature type="domain" description="NusG-like N-terminal" evidence="4">
    <location>
        <begin position="2"/>
        <end position="94"/>
    </location>
</feature>
<organism evidence="5 6">
    <name type="scientific">Arcicella rigui</name>
    <dbReference type="NCBI Taxonomy" id="797020"/>
    <lineage>
        <taxon>Bacteria</taxon>
        <taxon>Pseudomonadati</taxon>
        <taxon>Bacteroidota</taxon>
        <taxon>Cytophagia</taxon>
        <taxon>Cytophagales</taxon>
        <taxon>Flectobacillaceae</taxon>
        <taxon>Arcicella</taxon>
    </lineage>
</organism>
<dbReference type="PANTHER" id="PTHR30265:SF4">
    <property type="entry name" value="KOW MOTIF FAMILY PROTEIN, EXPRESSED"/>
    <property type="match status" value="1"/>
</dbReference>
<gene>
    <name evidence="5" type="ORF">VB248_18570</name>
</gene>
<evidence type="ECO:0000313" key="5">
    <source>
        <dbReference type="EMBL" id="MEA5141163.1"/>
    </source>
</evidence>
<protein>
    <submittedName>
        <fullName evidence="5">UpxY family transcription antiterminator</fullName>
    </submittedName>
</protein>